<evidence type="ECO:0000259" key="13">
    <source>
        <dbReference type="PROSITE" id="PS51192"/>
    </source>
</evidence>
<keyword evidence="4 10" id="KW-0378">Hydrolase</keyword>
<dbReference type="Gene3D" id="1.10.10.10">
    <property type="entry name" value="Winged helix-like DNA-binding domain superfamily/Winged helix DNA-binding domain"/>
    <property type="match status" value="1"/>
</dbReference>
<organism evidence="15 16">
    <name type="scientific">Fibroporia radiculosa</name>
    <dbReference type="NCBI Taxonomy" id="599839"/>
    <lineage>
        <taxon>Eukaryota</taxon>
        <taxon>Fungi</taxon>
        <taxon>Dikarya</taxon>
        <taxon>Basidiomycota</taxon>
        <taxon>Agaricomycotina</taxon>
        <taxon>Agaricomycetes</taxon>
        <taxon>Polyporales</taxon>
        <taxon>Fibroporiaceae</taxon>
        <taxon>Fibroporia</taxon>
    </lineage>
</organism>
<dbReference type="NCBIfam" id="TIGR00614">
    <property type="entry name" value="recQ_fam"/>
    <property type="match status" value="1"/>
</dbReference>
<dbReference type="GO" id="GO:0009378">
    <property type="term" value="F:four-way junction helicase activity"/>
    <property type="evidence" value="ECO:0007669"/>
    <property type="project" value="TreeGrafter"/>
</dbReference>
<evidence type="ECO:0000256" key="5">
    <source>
        <dbReference type="ARBA" id="ARBA00022806"/>
    </source>
</evidence>
<keyword evidence="7" id="KW-0238">DNA-binding</keyword>
<dbReference type="EMBL" id="HE796867">
    <property type="protein sequence ID" value="CCL98046.1"/>
    <property type="molecule type" value="Genomic_DNA"/>
</dbReference>
<feature type="region of interest" description="Disordered" evidence="12">
    <location>
        <begin position="15"/>
        <end position="77"/>
    </location>
</feature>
<dbReference type="GO" id="GO:0005634">
    <property type="term" value="C:nucleus"/>
    <property type="evidence" value="ECO:0007669"/>
    <property type="project" value="UniProtKB-SubCell"/>
</dbReference>
<evidence type="ECO:0000256" key="3">
    <source>
        <dbReference type="ARBA" id="ARBA00022741"/>
    </source>
</evidence>
<reference evidence="15 16" key="1">
    <citation type="journal article" date="2012" name="Appl. Environ. Microbiol.">
        <title>Short-read sequencing for genomic analysis of the brown rot fungus Fibroporia radiculosa.</title>
        <authorList>
            <person name="Tang J.D."/>
            <person name="Perkins A.D."/>
            <person name="Sonstegard T.S."/>
            <person name="Schroeder S.G."/>
            <person name="Burgess S.C."/>
            <person name="Diehl S.V."/>
        </authorList>
    </citation>
    <scope>NUCLEOTIDE SEQUENCE [LARGE SCALE GENOMIC DNA]</scope>
    <source>
        <strain evidence="15 16">TFFH 294</strain>
    </source>
</reference>
<evidence type="ECO:0000256" key="2">
    <source>
        <dbReference type="ARBA" id="ARBA00022723"/>
    </source>
</evidence>
<dbReference type="InterPro" id="IPR011545">
    <property type="entry name" value="DEAD/DEAH_box_helicase_dom"/>
</dbReference>
<evidence type="ECO:0000313" key="15">
    <source>
        <dbReference type="EMBL" id="CCL98046.1"/>
    </source>
</evidence>
<dbReference type="PROSITE" id="PS51194">
    <property type="entry name" value="HELICASE_CTER"/>
    <property type="match status" value="1"/>
</dbReference>
<dbReference type="GO" id="GO:0000724">
    <property type="term" value="P:double-strand break repair via homologous recombination"/>
    <property type="evidence" value="ECO:0007669"/>
    <property type="project" value="TreeGrafter"/>
</dbReference>
<protein>
    <recommendedName>
        <fullName evidence="10">ATP-dependent DNA helicase</fullName>
        <ecNumber evidence="10">5.6.2.4</ecNumber>
    </recommendedName>
</protein>
<evidence type="ECO:0000313" key="16">
    <source>
        <dbReference type="Proteomes" id="UP000006352"/>
    </source>
</evidence>
<dbReference type="GO" id="GO:0043138">
    <property type="term" value="F:3'-5' DNA helicase activity"/>
    <property type="evidence" value="ECO:0007669"/>
    <property type="project" value="UniProtKB-EC"/>
</dbReference>
<feature type="compositionally biased region" description="Basic and acidic residues" evidence="12">
    <location>
        <begin position="44"/>
        <end position="56"/>
    </location>
</feature>
<keyword evidence="10" id="KW-0539">Nucleus</keyword>
<evidence type="ECO:0000256" key="6">
    <source>
        <dbReference type="ARBA" id="ARBA00022840"/>
    </source>
</evidence>
<dbReference type="Proteomes" id="UP000006352">
    <property type="component" value="Unassembled WGS sequence"/>
</dbReference>
<feature type="compositionally biased region" description="Basic residues" evidence="12">
    <location>
        <begin position="738"/>
        <end position="747"/>
    </location>
</feature>
<name>J7SBR1_9APHY</name>
<proteinExistence type="inferred from homology"/>
<keyword evidence="16" id="KW-1185">Reference proteome</keyword>
<dbReference type="Pfam" id="PF00271">
    <property type="entry name" value="Helicase_C"/>
    <property type="match status" value="1"/>
</dbReference>
<dbReference type="PANTHER" id="PTHR13710:SF105">
    <property type="entry name" value="ATP-DEPENDENT DNA HELICASE Q1"/>
    <property type="match status" value="1"/>
</dbReference>
<dbReference type="GO" id="GO:0005524">
    <property type="term" value="F:ATP binding"/>
    <property type="evidence" value="ECO:0007669"/>
    <property type="project" value="UniProtKB-KW"/>
</dbReference>
<dbReference type="AlphaFoldDB" id="J7SBR1"/>
<feature type="coiled-coil region" evidence="11">
    <location>
        <begin position="80"/>
        <end position="128"/>
    </location>
</feature>
<dbReference type="STRING" id="599839.J7SBR1"/>
<dbReference type="PANTHER" id="PTHR13710">
    <property type="entry name" value="DNA HELICASE RECQ FAMILY MEMBER"/>
    <property type="match status" value="1"/>
</dbReference>
<dbReference type="SMART" id="SM00490">
    <property type="entry name" value="HELICc"/>
    <property type="match status" value="1"/>
</dbReference>
<evidence type="ECO:0000256" key="8">
    <source>
        <dbReference type="ARBA" id="ARBA00023235"/>
    </source>
</evidence>
<dbReference type="Pfam" id="PF00270">
    <property type="entry name" value="DEAD"/>
    <property type="match status" value="1"/>
</dbReference>
<keyword evidence="5 10" id="KW-0347">Helicase</keyword>
<dbReference type="EC" id="5.6.2.4" evidence="10"/>
<dbReference type="InterPro" id="IPR036388">
    <property type="entry name" value="WH-like_DNA-bd_sf"/>
</dbReference>
<sequence length="862" mass="96072">MEEVLQMSLAEYESSQAVAVEAEGSPLPMKKASKGTRKSQSVFRKVESSFKQEESSSKSLDGALATSESPGGRSARPALRDKLNEHLASLDAEIQSVEEDLKKLATLREALLDERKEVIAKLQSAQKRATISPLDDMGLDITRSAGSRIDYHTEYEWSDALRGKMKAVFGIDNFRLCQHGVCNANMDRRDIICVMPTGGGKSLTYQLPALFVSGCTLVISPLISLMNDQILHLREAGVEAVMFTSSTSKEEAREIDNRLVAMAHGRSGSDADIKLCYVTPEKIAKNKAFMPLLEKLYKARKLERFVIDEAHCVSEAGHDYRPDYQKLNVLRKVFPKVPILALSATCPPKVMQDLMDVLQMKQPLHHGDRAGVDGTVYFTAPLYRKNLHYSVLPKPMSHKEMMNAMADYIMKHHADHSGIIYCLSKKDAETVSEDLSERRIKTGVYHADIGDSQKETLHQRWRQGLVKVVCATIAFGLGIDKGDVRFVLHHTIPKSVQGLYQESGRAGRDGHDADCVLYYRPQDFTRLSQLTVQEKGSRAKIHDILRFAQTLTECRNILFAKYFSSSSQISMSSWSTEEKGALEPCGHCDNCTRGSDGFVRRDVRLPAWQILRVAEVAQQTGKRFTINQLASVARGRSSGTSSAASKGKGKEKAGMDLDEIAGGAVELSNDDVEALCVDMLINGYLKEEYHSQSYGINVYVVAGAKAVRLSRFSREDIEQGKGPEMEYCFLKKSRKKKGESIKSHKKTQATGGESLEANGLKRRRLTRSPVAIDDPYDQIFDQDDTGLYTDDIDLNPRDDKRTKVEIEVEDESEDEDFGWQMTLRGPGPPRKRLCTNTDRPVPSSSKAVLVDDEEVICITDSE</sequence>
<evidence type="ECO:0000256" key="11">
    <source>
        <dbReference type="SAM" id="Coils"/>
    </source>
</evidence>
<dbReference type="GO" id="GO:0005694">
    <property type="term" value="C:chromosome"/>
    <property type="evidence" value="ECO:0007669"/>
    <property type="project" value="TreeGrafter"/>
</dbReference>
<dbReference type="GO" id="GO:0003677">
    <property type="term" value="F:DNA binding"/>
    <property type="evidence" value="ECO:0007669"/>
    <property type="project" value="UniProtKB-KW"/>
</dbReference>
<feature type="region of interest" description="Disordered" evidence="12">
    <location>
        <begin position="807"/>
        <end position="845"/>
    </location>
</feature>
<keyword evidence="11" id="KW-0175">Coiled coil</keyword>
<evidence type="ECO:0000256" key="7">
    <source>
        <dbReference type="ARBA" id="ARBA00023125"/>
    </source>
</evidence>
<evidence type="ECO:0000256" key="1">
    <source>
        <dbReference type="ARBA" id="ARBA00005446"/>
    </source>
</evidence>
<keyword evidence="6 10" id="KW-0067">ATP-binding</keyword>
<feature type="compositionally biased region" description="Acidic residues" evidence="12">
    <location>
        <begin position="807"/>
        <end position="817"/>
    </location>
</feature>
<dbReference type="GeneID" id="24092957"/>
<dbReference type="OrthoDB" id="10261556at2759"/>
<evidence type="ECO:0000256" key="9">
    <source>
        <dbReference type="ARBA" id="ARBA00034617"/>
    </source>
</evidence>
<accession>J7SBR1</accession>
<dbReference type="InterPro" id="IPR001650">
    <property type="entry name" value="Helicase_C-like"/>
</dbReference>
<dbReference type="InterPro" id="IPR014001">
    <property type="entry name" value="Helicase_ATP-bd"/>
</dbReference>
<feature type="region of interest" description="Disordered" evidence="12">
    <location>
        <begin position="738"/>
        <end position="760"/>
    </location>
</feature>
<keyword evidence="8" id="KW-0413">Isomerase</keyword>
<dbReference type="InterPro" id="IPR027417">
    <property type="entry name" value="P-loop_NTPase"/>
</dbReference>
<comment type="subcellular location">
    <subcellularLocation>
        <location evidence="10">Nucleus</location>
    </subcellularLocation>
</comment>
<dbReference type="InParanoid" id="J7SBR1"/>
<evidence type="ECO:0000256" key="12">
    <source>
        <dbReference type="SAM" id="MobiDB-lite"/>
    </source>
</evidence>
<dbReference type="GO" id="GO:0016887">
    <property type="term" value="F:ATP hydrolysis activity"/>
    <property type="evidence" value="ECO:0007669"/>
    <property type="project" value="RHEA"/>
</dbReference>
<dbReference type="CDD" id="cd18794">
    <property type="entry name" value="SF2_C_RecQ"/>
    <property type="match status" value="1"/>
</dbReference>
<dbReference type="PROSITE" id="PS51192">
    <property type="entry name" value="HELICASE_ATP_BIND_1"/>
    <property type="match status" value="1"/>
</dbReference>
<dbReference type="InterPro" id="IPR032284">
    <property type="entry name" value="RecQ_Zn-bd"/>
</dbReference>
<dbReference type="GO" id="GO:0046872">
    <property type="term" value="F:metal ion binding"/>
    <property type="evidence" value="ECO:0007669"/>
    <property type="project" value="UniProtKB-KW"/>
</dbReference>
<comment type="similarity">
    <text evidence="1 10">Belongs to the helicase family. RecQ subfamily.</text>
</comment>
<dbReference type="InterPro" id="IPR004589">
    <property type="entry name" value="DNA_helicase_ATP-dep_RecQ"/>
</dbReference>
<dbReference type="RefSeq" id="XP_012177329.1">
    <property type="nucleotide sequence ID" value="XM_012321939.1"/>
</dbReference>
<feature type="domain" description="Helicase ATP-binding" evidence="13">
    <location>
        <begin position="182"/>
        <end position="364"/>
    </location>
</feature>
<dbReference type="Gene3D" id="3.40.50.300">
    <property type="entry name" value="P-loop containing nucleotide triphosphate hydrolases"/>
    <property type="match status" value="2"/>
</dbReference>
<dbReference type="FunFam" id="3.40.50.300:FF:001389">
    <property type="entry name" value="ATP-dependent DNA helicase RecQ"/>
    <property type="match status" value="1"/>
</dbReference>
<dbReference type="SMART" id="SM00487">
    <property type="entry name" value="DEXDc"/>
    <property type="match status" value="1"/>
</dbReference>
<dbReference type="SUPFAM" id="SSF52540">
    <property type="entry name" value="P-loop containing nucleoside triphosphate hydrolases"/>
    <property type="match status" value="1"/>
</dbReference>
<gene>
    <name evidence="15" type="ORF">FIBRA_00040</name>
</gene>
<keyword evidence="2" id="KW-0479">Metal-binding</keyword>
<comment type="catalytic activity">
    <reaction evidence="9 10">
        <text>Couples ATP hydrolysis with the unwinding of duplex DNA by translocating in the 3'-5' direction.</text>
        <dbReference type="EC" id="5.6.2.4"/>
    </reaction>
</comment>
<dbReference type="HOGENOM" id="CLU_001103_12_5_1"/>
<evidence type="ECO:0000256" key="4">
    <source>
        <dbReference type="ARBA" id="ARBA00022801"/>
    </source>
</evidence>
<feature type="domain" description="Helicase C-terminal" evidence="14">
    <location>
        <begin position="404"/>
        <end position="552"/>
    </location>
</feature>
<comment type="catalytic activity">
    <reaction evidence="10">
        <text>ATP + H2O = ADP + phosphate + H(+)</text>
        <dbReference type="Rhea" id="RHEA:13065"/>
        <dbReference type="ChEBI" id="CHEBI:15377"/>
        <dbReference type="ChEBI" id="CHEBI:15378"/>
        <dbReference type="ChEBI" id="CHEBI:30616"/>
        <dbReference type="ChEBI" id="CHEBI:43474"/>
        <dbReference type="ChEBI" id="CHEBI:456216"/>
    </reaction>
</comment>
<keyword evidence="3 10" id="KW-0547">Nucleotide-binding</keyword>
<evidence type="ECO:0000259" key="14">
    <source>
        <dbReference type="PROSITE" id="PS51194"/>
    </source>
</evidence>
<feature type="compositionally biased region" description="Polar residues" evidence="12">
    <location>
        <begin position="834"/>
        <end position="845"/>
    </location>
</feature>
<dbReference type="GO" id="GO:0005737">
    <property type="term" value="C:cytoplasm"/>
    <property type="evidence" value="ECO:0007669"/>
    <property type="project" value="TreeGrafter"/>
</dbReference>
<evidence type="ECO:0000256" key="10">
    <source>
        <dbReference type="RuleBase" id="RU364117"/>
    </source>
</evidence>
<dbReference type="Pfam" id="PF16124">
    <property type="entry name" value="RecQ_Zn_bind"/>
    <property type="match status" value="1"/>
</dbReference>